<evidence type="ECO:0000313" key="2">
    <source>
        <dbReference type="EMBL" id="OAE34640.1"/>
    </source>
</evidence>
<keyword evidence="3" id="KW-1185">Reference proteome</keyword>
<dbReference type="EMBL" id="LVLJ01000374">
    <property type="protein sequence ID" value="OAE34640.1"/>
    <property type="molecule type" value="Genomic_DNA"/>
</dbReference>
<reference evidence="2" key="1">
    <citation type="submission" date="2016-03" db="EMBL/GenBank/DDBJ databases">
        <title>Mechanisms controlling the formation of the plant cell surface in tip-growing cells are functionally conserved among land plants.</title>
        <authorList>
            <person name="Honkanen S."/>
            <person name="Jones V.A."/>
            <person name="Morieri G."/>
            <person name="Champion C."/>
            <person name="Hetherington A.J."/>
            <person name="Kelly S."/>
            <person name="Saint-Marcoux D."/>
            <person name="Proust H."/>
            <person name="Prescott H."/>
            <person name="Dolan L."/>
        </authorList>
    </citation>
    <scope>NUCLEOTIDE SEQUENCE [LARGE SCALE GENOMIC DNA]</scope>
    <source>
        <tissue evidence="2">Whole gametophyte</tissue>
    </source>
</reference>
<proteinExistence type="predicted"/>
<comment type="caution">
    <text evidence="2">The sequence shown here is derived from an EMBL/GenBank/DDBJ whole genome shotgun (WGS) entry which is preliminary data.</text>
</comment>
<name>A0A176WNC0_MARPO</name>
<protein>
    <submittedName>
        <fullName evidence="2">Uncharacterized protein</fullName>
    </submittedName>
</protein>
<organism evidence="2 3">
    <name type="scientific">Marchantia polymorpha subsp. ruderalis</name>
    <dbReference type="NCBI Taxonomy" id="1480154"/>
    <lineage>
        <taxon>Eukaryota</taxon>
        <taxon>Viridiplantae</taxon>
        <taxon>Streptophyta</taxon>
        <taxon>Embryophyta</taxon>
        <taxon>Marchantiophyta</taxon>
        <taxon>Marchantiopsida</taxon>
        <taxon>Marchantiidae</taxon>
        <taxon>Marchantiales</taxon>
        <taxon>Marchantiaceae</taxon>
        <taxon>Marchantia</taxon>
    </lineage>
</organism>
<gene>
    <name evidence="2" type="ORF">AXG93_3267s1080</name>
</gene>
<sequence length="222" mass="25802">MMSRVRKGRTNRVLSSVDNRCRELGLKNDALHGHLTLLRKLQKAVNQMRDNKAVEAHRKFEKQREKLEAELNSERAQNSTLAEELCDELRVQRVKAELQLVEVEGDNWRATDRTREELVERVNRCLRGYTRWEVAAQERITLRELEICAVDLMSGESRSRRRVAKRLHAFQARSQDAIAKLEAEVTAVLRRLGLGSRVEDWSGRDAVRGRPSHRRHSRIHGV</sequence>
<feature type="coiled-coil region" evidence="1">
    <location>
        <begin position="50"/>
        <end position="106"/>
    </location>
</feature>
<keyword evidence="1" id="KW-0175">Coiled coil</keyword>
<dbReference type="Proteomes" id="UP000077202">
    <property type="component" value="Unassembled WGS sequence"/>
</dbReference>
<dbReference type="AlphaFoldDB" id="A0A176WNC0"/>
<evidence type="ECO:0000313" key="3">
    <source>
        <dbReference type="Proteomes" id="UP000077202"/>
    </source>
</evidence>
<evidence type="ECO:0000256" key="1">
    <source>
        <dbReference type="SAM" id="Coils"/>
    </source>
</evidence>
<accession>A0A176WNC0</accession>